<keyword evidence="2" id="KW-0472">Membrane</keyword>
<comment type="caution">
    <text evidence="3">The sequence shown here is derived from an EMBL/GenBank/DDBJ whole genome shotgun (WGS) entry which is preliminary data.</text>
</comment>
<feature type="transmembrane region" description="Helical" evidence="2">
    <location>
        <begin position="580"/>
        <end position="606"/>
    </location>
</feature>
<evidence type="ECO:0000313" key="3">
    <source>
        <dbReference type="EMBL" id="RXH81652.1"/>
    </source>
</evidence>
<accession>A0A498IHZ0</accession>
<dbReference type="EMBL" id="RDQH01000338">
    <property type="protein sequence ID" value="RXH81652.1"/>
    <property type="molecule type" value="Genomic_DNA"/>
</dbReference>
<evidence type="ECO:0000256" key="1">
    <source>
        <dbReference type="SAM" id="MobiDB-lite"/>
    </source>
</evidence>
<proteinExistence type="predicted"/>
<evidence type="ECO:0000256" key="2">
    <source>
        <dbReference type="SAM" id="Phobius"/>
    </source>
</evidence>
<protein>
    <submittedName>
        <fullName evidence="3">Uncharacterized protein</fullName>
    </submittedName>
</protein>
<gene>
    <name evidence="3" type="ORF">DVH24_035073</name>
</gene>
<feature type="region of interest" description="Disordered" evidence="1">
    <location>
        <begin position="493"/>
        <end position="512"/>
    </location>
</feature>
<feature type="transmembrane region" description="Helical" evidence="2">
    <location>
        <begin position="673"/>
        <end position="690"/>
    </location>
</feature>
<dbReference type="InterPro" id="IPR006927">
    <property type="entry name" value="DUF639"/>
</dbReference>
<dbReference type="Pfam" id="PF04842">
    <property type="entry name" value="DUF639"/>
    <property type="match status" value="1"/>
</dbReference>
<evidence type="ECO:0000313" key="4">
    <source>
        <dbReference type="Proteomes" id="UP000290289"/>
    </source>
</evidence>
<dbReference type="PANTHER" id="PTHR31860">
    <property type="entry name" value="HEAT-INDUCIBLE TRANSCRIPTION REPRESSOR (DUF639)-RELATED"/>
    <property type="match status" value="1"/>
</dbReference>
<name>A0A498IHZ0_MALDO</name>
<keyword evidence="2" id="KW-1133">Transmembrane helix</keyword>
<dbReference type="PANTHER" id="PTHR31860:SF5">
    <property type="entry name" value="ARGH (DUF639)"/>
    <property type="match status" value="1"/>
</dbReference>
<reference evidence="3 4" key="1">
    <citation type="submission" date="2018-10" db="EMBL/GenBank/DDBJ databases">
        <title>A high-quality apple genome assembly.</title>
        <authorList>
            <person name="Hu J."/>
        </authorList>
    </citation>
    <scope>NUCLEOTIDE SEQUENCE [LARGE SCALE GENOMIC DNA]</scope>
    <source>
        <strain evidence="4">cv. HFTH1</strain>
        <tissue evidence="3">Young leaf</tissue>
    </source>
</reference>
<keyword evidence="4" id="KW-1185">Reference proteome</keyword>
<feature type="compositionally biased region" description="Polar residues" evidence="1">
    <location>
        <begin position="497"/>
        <end position="512"/>
    </location>
</feature>
<dbReference type="Proteomes" id="UP000290289">
    <property type="component" value="Chromosome 12"/>
</dbReference>
<organism evidence="3 4">
    <name type="scientific">Malus domestica</name>
    <name type="common">Apple</name>
    <name type="synonym">Pyrus malus</name>
    <dbReference type="NCBI Taxonomy" id="3750"/>
    <lineage>
        <taxon>Eukaryota</taxon>
        <taxon>Viridiplantae</taxon>
        <taxon>Streptophyta</taxon>
        <taxon>Embryophyta</taxon>
        <taxon>Tracheophyta</taxon>
        <taxon>Spermatophyta</taxon>
        <taxon>Magnoliopsida</taxon>
        <taxon>eudicotyledons</taxon>
        <taxon>Gunneridae</taxon>
        <taxon>Pentapetalae</taxon>
        <taxon>rosids</taxon>
        <taxon>fabids</taxon>
        <taxon>Rosales</taxon>
        <taxon>Rosaceae</taxon>
        <taxon>Amygdaloideae</taxon>
        <taxon>Maleae</taxon>
        <taxon>Malus</taxon>
    </lineage>
</organism>
<dbReference type="AlphaFoldDB" id="A0A498IHZ0"/>
<keyword evidence="2" id="KW-0812">Transmembrane</keyword>
<sequence>MATQTWQLHEETHLSLCRSFNFSFLLHPSLLKTKQSSALISLLFCNNTTMSTMRLKHLSSIANDVVQKCALKLDTPVDKLVEEFETIWKTDETAPVGAATISSNNNNNRNSYGRKFVEFCSAKVMQSCDMCKTIEEKIANGSFSRFTFDMMLAWEMPTSADEESFTECVAKEKEEKKSPQKCLSEQDDISLFYSDLMPLLVDNEKNVGEDAFVWMGSLVPLVTDVVNGRFTFETLTVPTGNRLHFPSYDKFLKEIDRCIKYLAKHAKPKGVELADDEFILHVEGTASTQRVVRHIGGTSWPGRLTLTNYALYFEASGVLTYEDALKIDLSKDMEQTVKPASTGPWGAPLFDKAIIYESPELSEEIVLEFPEVTSSTRRDLWLALSKEIMLMHRFLAKYEINCPIQAWEMHSRTILAITRLHAAREMLRISPPPPTRFLIFSLFDEIPKGDYVLEELAESLKKSNSGHPCSASSILRSMNLSESMIISGLDQEMEVGSSENATPTPSGQVENSSLLETAINQSREEEKDIAIAKATTKELKEEGISESATIFLELLRPLRNSVPWFEEVLMWERPSTTLTVVAATLVVTYQEWVGIALAALFIWLVAKMVRARLQRLDINCNEIVVCTASDQSTIESIVSAQRGMQTVQEMMQIANVSILKLWSIYISKARKHANVAMVLLSATAIFFTVVPVKFVIMAAIVCCFSSTLASRLGMGKRENQSSRRLREWWDSIPVIPVRVVETRQSKAD</sequence>